<comment type="caution">
    <text evidence="1">The sequence shown here is derived from an EMBL/GenBank/DDBJ whole genome shotgun (WGS) entry which is preliminary data.</text>
</comment>
<sequence>MNTTELCPSPVFGPSRKNRLGMLATVIPRCAPMPSRFQRSTRSSP</sequence>
<dbReference type="Proteomes" id="UP000039021">
    <property type="component" value="Unassembled WGS sequence"/>
</dbReference>
<name>A0A916L9F7_MYCTX</name>
<evidence type="ECO:0000313" key="2">
    <source>
        <dbReference type="Proteomes" id="UP000039021"/>
    </source>
</evidence>
<reference evidence="2" key="1">
    <citation type="submission" date="2015-03" db="EMBL/GenBank/DDBJ databases">
        <authorList>
            <consortium name="Pathogen Informatics"/>
        </authorList>
    </citation>
    <scope>NUCLEOTIDE SEQUENCE [LARGE SCALE GENOMIC DNA]</scope>
    <source>
        <strain evidence="2">N09902308</strain>
    </source>
</reference>
<accession>A0A916L9F7</accession>
<protein>
    <submittedName>
        <fullName evidence="1">Uncharacterized protein</fullName>
    </submittedName>
</protein>
<organism evidence="1 2">
    <name type="scientific">Mycobacterium tuberculosis</name>
    <dbReference type="NCBI Taxonomy" id="1773"/>
    <lineage>
        <taxon>Bacteria</taxon>
        <taxon>Bacillati</taxon>
        <taxon>Actinomycetota</taxon>
        <taxon>Actinomycetes</taxon>
        <taxon>Mycobacteriales</taxon>
        <taxon>Mycobacteriaceae</taxon>
        <taxon>Mycobacterium</taxon>
        <taxon>Mycobacterium tuberculosis complex</taxon>
    </lineage>
</organism>
<gene>
    <name evidence="1" type="ORF">ERS007739_01019</name>
</gene>
<dbReference type="EMBL" id="CSBK01000348">
    <property type="protein sequence ID" value="COX29239.1"/>
    <property type="molecule type" value="Genomic_DNA"/>
</dbReference>
<evidence type="ECO:0000313" key="1">
    <source>
        <dbReference type="EMBL" id="COX29239.1"/>
    </source>
</evidence>
<dbReference type="AlphaFoldDB" id="A0A916L9F7"/>
<proteinExistence type="predicted"/>